<keyword evidence="2" id="KW-0548">Nucleotidyltransferase</keyword>
<organism evidence="2">
    <name type="scientific">Tanacetum cinerariifolium</name>
    <name type="common">Dalmatian daisy</name>
    <name type="synonym">Chrysanthemum cinerariifolium</name>
    <dbReference type="NCBI Taxonomy" id="118510"/>
    <lineage>
        <taxon>Eukaryota</taxon>
        <taxon>Viridiplantae</taxon>
        <taxon>Streptophyta</taxon>
        <taxon>Embryophyta</taxon>
        <taxon>Tracheophyta</taxon>
        <taxon>Spermatophyta</taxon>
        <taxon>Magnoliopsida</taxon>
        <taxon>eudicotyledons</taxon>
        <taxon>Gunneridae</taxon>
        <taxon>Pentapetalae</taxon>
        <taxon>asterids</taxon>
        <taxon>campanulids</taxon>
        <taxon>Asterales</taxon>
        <taxon>Asteraceae</taxon>
        <taxon>Asteroideae</taxon>
        <taxon>Anthemideae</taxon>
        <taxon>Anthemidinae</taxon>
        <taxon>Tanacetum</taxon>
    </lineage>
</organism>
<feature type="compositionally biased region" description="Basic and acidic residues" evidence="1">
    <location>
        <begin position="716"/>
        <end position="726"/>
    </location>
</feature>
<keyword evidence="2" id="KW-0695">RNA-directed DNA polymerase</keyword>
<feature type="region of interest" description="Disordered" evidence="1">
    <location>
        <begin position="264"/>
        <end position="283"/>
    </location>
</feature>
<reference evidence="2" key="1">
    <citation type="journal article" date="2019" name="Sci. Rep.">
        <title>Draft genome of Tanacetum cinerariifolium, the natural source of mosquito coil.</title>
        <authorList>
            <person name="Yamashiro T."/>
            <person name="Shiraishi A."/>
            <person name="Satake H."/>
            <person name="Nakayama K."/>
        </authorList>
    </citation>
    <scope>NUCLEOTIDE SEQUENCE</scope>
</reference>
<dbReference type="EMBL" id="BKCJ010007208">
    <property type="protein sequence ID" value="GEU76077.1"/>
    <property type="molecule type" value="Genomic_DNA"/>
</dbReference>
<feature type="region of interest" description="Disordered" evidence="1">
    <location>
        <begin position="701"/>
        <end position="732"/>
    </location>
</feature>
<keyword evidence="2" id="KW-0808">Transferase</keyword>
<gene>
    <name evidence="2" type="ORF">Tci_048055</name>
</gene>
<feature type="compositionally biased region" description="Basic and acidic residues" evidence="1">
    <location>
        <begin position="610"/>
        <end position="627"/>
    </location>
</feature>
<dbReference type="AlphaFoldDB" id="A0A6L2MRU6"/>
<proteinExistence type="predicted"/>
<feature type="region of interest" description="Disordered" evidence="1">
    <location>
        <begin position="597"/>
        <end position="627"/>
    </location>
</feature>
<comment type="caution">
    <text evidence="2">The sequence shown here is derived from an EMBL/GenBank/DDBJ whole genome shotgun (WGS) entry which is preliminary data.</text>
</comment>
<dbReference type="GO" id="GO:0003964">
    <property type="term" value="F:RNA-directed DNA polymerase activity"/>
    <property type="evidence" value="ECO:0007669"/>
    <property type="project" value="UniProtKB-KW"/>
</dbReference>
<feature type="compositionally biased region" description="Basic and acidic residues" evidence="1">
    <location>
        <begin position="910"/>
        <end position="935"/>
    </location>
</feature>
<feature type="region of interest" description="Disordered" evidence="1">
    <location>
        <begin position="897"/>
        <end position="935"/>
    </location>
</feature>
<protein>
    <submittedName>
        <fullName evidence="2">Reverse transcriptase domain-containing protein</fullName>
    </submittedName>
</protein>
<evidence type="ECO:0000313" key="2">
    <source>
        <dbReference type="EMBL" id="GEU76077.1"/>
    </source>
</evidence>
<feature type="compositionally biased region" description="Polar residues" evidence="1">
    <location>
        <begin position="274"/>
        <end position="283"/>
    </location>
</feature>
<name>A0A6L2MRU6_TANCI</name>
<accession>A0A6L2MRU6</accession>
<evidence type="ECO:0000256" key="1">
    <source>
        <dbReference type="SAM" id="MobiDB-lite"/>
    </source>
</evidence>
<sequence>MSSCRQLLDRHETLNDPRRRLASFANCCCSCRLWSSGDFKTGSSFSLDSIRSGGPPLEGGKGDRLGSFLILSAAFGSPSHTFLAAKIYDLESQMHEGKLVLMGNYRKPLNPSKLRMMMMLVVLRMMLTKVVMSSPNHHTSNIKDAFSSNFPILASPDYVSASPRKTYSSSLNDSFGLVPISSPSLLFFHDDSYMKVMHAYYAKESPIPPPTIVPPSPMFNSQELFLLKELFPPKKHGRLERHEEQIKEIQNHLDELSLDRIETHGRQHRRMPSKRTSTSEAPAMTSAANMANADNTNINSEPREAPVARKCSYKEFMSCQPFNFKGLEGAVGLIRWFERTESVFSHSNYIEDCKVKFATVDGYVQIVAPTTVEQRLAKKNKLKARGTFLMALLDKHQLKFNIHKDAKFLMKDIEKRFGEILGEAISQEDINLKFLRSLPSKWKTHTLIWRNKANLEEQSLDDLFNNLKIYEAEVKSSYPSSQNTQNIAFVSSNNTDSTNDLSDAVIYSFFVSQSNSSQLDNEDLKKINPDDLEEIDLKWECRSPRENKNKGTTRRTIPVEVSTSNALVSQWDAIGGYDWNFQANEEHTNYALMAYTSSGSSSSSGLENESDNRVRKNPKNDRYKLGEGYHIVPSPYTRNFLPPKPDLVFTDDPNASESVANVFNVESNTNKPRKDMSNTHRSTGPIIKDWISDSEDKTEIESVPKQKEPSFVTSTEHVKSSRESVKKGNPQQALKNKGVIDSGFSRHMTGNISFLLEFEEIDEGYVAFGGNPKGDIEFVVLSSDYKLSDKNHVLLRVPRENNMYNVDLKNVVPSGGIGPKWLFDVDTLTMSMNYQPVVAGNQPNDNAGIKEYLNAGKVGKEIVSTQQYVLLPSWFTGSQDPLNSDDDVADAAFDVKENKNDVHISANGSDKSDNKKHDEKAKRDDKGKSHVDSLT</sequence>